<dbReference type="GO" id="GO:0006310">
    <property type="term" value="P:DNA recombination"/>
    <property type="evidence" value="ECO:0007669"/>
    <property type="project" value="UniProtKB-KW"/>
</dbReference>
<keyword evidence="3" id="KW-0233">DNA recombination</keyword>
<proteinExistence type="predicted"/>
<organism evidence="7">
    <name type="scientific">Pseudomonas fluorescens</name>
    <dbReference type="NCBI Taxonomy" id="294"/>
    <lineage>
        <taxon>Bacteria</taxon>
        <taxon>Pseudomonadati</taxon>
        <taxon>Pseudomonadota</taxon>
        <taxon>Gammaproteobacteria</taxon>
        <taxon>Pseudomonadales</taxon>
        <taxon>Pseudomonadaceae</taxon>
        <taxon>Pseudomonas</taxon>
    </lineage>
</organism>
<dbReference type="InterPro" id="IPR004107">
    <property type="entry name" value="Integrase_SAM-like_N"/>
</dbReference>
<protein>
    <submittedName>
        <fullName evidence="7">Defective protein IntQ</fullName>
    </submittedName>
</protein>
<evidence type="ECO:0000259" key="6">
    <source>
        <dbReference type="PROSITE" id="PS51900"/>
    </source>
</evidence>
<dbReference type="InterPro" id="IPR013762">
    <property type="entry name" value="Integrase-like_cat_sf"/>
</dbReference>
<dbReference type="InterPro" id="IPR050090">
    <property type="entry name" value="Tyrosine_recombinase_XerCD"/>
</dbReference>
<dbReference type="Pfam" id="PF12167">
    <property type="entry name" value="Arm-DNA-bind_2"/>
    <property type="match status" value="1"/>
</dbReference>
<evidence type="ECO:0000313" key="7">
    <source>
        <dbReference type="EMBL" id="VVM16546.1"/>
    </source>
</evidence>
<gene>
    <name evidence="7" type="primary">intQ_2</name>
    <name evidence="7" type="ORF">PS683_04885</name>
</gene>
<keyword evidence="2 4" id="KW-0238">DNA-binding</keyword>
<evidence type="ECO:0000256" key="2">
    <source>
        <dbReference type="ARBA" id="ARBA00023125"/>
    </source>
</evidence>
<evidence type="ECO:0000259" key="5">
    <source>
        <dbReference type="PROSITE" id="PS51898"/>
    </source>
</evidence>
<evidence type="ECO:0000256" key="3">
    <source>
        <dbReference type="ARBA" id="ARBA00023172"/>
    </source>
</evidence>
<dbReference type="InterPro" id="IPR011010">
    <property type="entry name" value="DNA_brk_join_enz"/>
</dbReference>
<dbReference type="InterPro" id="IPR002104">
    <property type="entry name" value="Integrase_catalytic"/>
</dbReference>
<dbReference type="EMBL" id="LR700651">
    <property type="protein sequence ID" value="VVM16546.1"/>
    <property type="molecule type" value="Genomic_DNA"/>
</dbReference>
<evidence type="ECO:0000256" key="4">
    <source>
        <dbReference type="PROSITE-ProRule" id="PRU01248"/>
    </source>
</evidence>
<dbReference type="InterPro" id="IPR022000">
    <property type="entry name" value="Min27-like_integrase_DNA_bind"/>
</dbReference>
<dbReference type="Pfam" id="PF14659">
    <property type="entry name" value="Phage_int_SAM_3"/>
    <property type="match status" value="1"/>
</dbReference>
<sequence>MSGVEARGNSVRIYFQYDGDKCRESLPGGNTPANVAQAKRLLAIIEYEIQAGTFDYARHFPNSARLVENTFGHYLDLWLRIKANSVAASSYRGYSNKAEVHVRPRWGKVQINAIDHLDLQEWIQGTLSKTLKNKTIRDIISNVRQVFRLYRTRMKVAHDPTEGLMVRLPDPEAPDPFTRAEIKQILETPTTRTLELLMVQFMIWAGPRVSETIALAWEDVDLEHGTVTFRRSKVRGAYRVTKTRRSMRRVRLLAPAWEALRKVDALTRRRKAETVDIVERDNKTVRRHTLHFVFLNTKSGLPHANDFVVRDRFFKAHLLAAGVRYRGPGQCRHTYASQLLTTGIASIDWIAEQMGHTNGNMIRQHYGTWINEDGPDVVGMLQMALKL</sequence>
<dbReference type="PROSITE" id="PS51900">
    <property type="entry name" value="CB"/>
    <property type="match status" value="1"/>
</dbReference>
<dbReference type="PANTHER" id="PTHR30349:SF36">
    <property type="entry name" value="PROPHAGE INTEGRASE INTR-RELATED"/>
    <property type="match status" value="1"/>
</dbReference>
<dbReference type="PROSITE" id="PS51898">
    <property type="entry name" value="TYR_RECOMBINASE"/>
    <property type="match status" value="1"/>
</dbReference>
<feature type="domain" description="Core-binding (CB)" evidence="6">
    <location>
        <begin position="69"/>
        <end position="151"/>
    </location>
</feature>
<dbReference type="Gene3D" id="1.10.443.10">
    <property type="entry name" value="Intergrase catalytic core"/>
    <property type="match status" value="1"/>
</dbReference>
<dbReference type="SUPFAM" id="SSF56349">
    <property type="entry name" value="DNA breaking-rejoining enzymes"/>
    <property type="match status" value="1"/>
</dbReference>
<reference evidence="7" key="1">
    <citation type="submission" date="2019-09" db="EMBL/GenBank/DDBJ databases">
        <authorList>
            <person name="Chandra G."/>
            <person name="Truman W A."/>
        </authorList>
    </citation>
    <scope>NUCLEOTIDE SEQUENCE</scope>
    <source>
        <strain evidence="7">PS683</strain>
    </source>
</reference>
<feature type="domain" description="Tyr recombinase" evidence="5">
    <location>
        <begin position="172"/>
        <end position="379"/>
    </location>
</feature>
<dbReference type="InterPro" id="IPR044068">
    <property type="entry name" value="CB"/>
</dbReference>
<name>A0A5E6WS04_PSEFL</name>
<dbReference type="Pfam" id="PF00589">
    <property type="entry name" value="Phage_integrase"/>
    <property type="match status" value="1"/>
</dbReference>
<keyword evidence="1" id="KW-0229">DNA integration</keyword>
<dbReference type="AlphaFoldDB" id="A0A5E6WS04"/>
<dbReference type="PANTHER" id="PTHR30349">
    <property type="entry name" value="PHAGE INTEGRASE-RELATED"/>
    <property type="match status" value="1"/>
</dbReference>
<dbReference type="GO" id="GO:0003677">
    <property type="term" value="F:DNA binding"/>
    <property type="evidence" value="ECO:0007669"/>
    <property type="project" value="UniProtKB-UniRule"/>
</dbReference>
<accession>A0A5E6WS04</accession>
<dbReference type="Gene3D" id="1.10.150.130">
    <property type="match status" value="1"/>
</dbReference>
<dbReference type="InterPro" id="IPR010998">
    <property type="entry name" value="Integrase_recombinase_N"/>
</dbReference>
<dbReference type="GO" id="GO:0015074">
    <property type="term" value="P:DNA integration"/>
    <property type="evidence" value="ECO:0007669"/>
    <property type="project" value="UniProtKB-KW"/>
</dbReference>
<evidence type="ECO:0000256" key="1">
    <source>
        <dbReference type="ARBA" id="ARBA00022908"/>
    </source>
</evidence>